<sequence>MIVMAAAKRLCKKPTSYKLPVDIEVLLHNAVESGEYNNTSDVITAALRFFFQHRDIKQVKDDMSLLKIDIHELNVKNQSMEQHLADLEAQIKVLQSRK</sequence>
<organism evidence="2 3">
    <name type="scientific">Methanorbis rubei</name>
    <dbReference type="NCBI Taxonomy" id="3028300"/>
    <lineage>
        <taxon>Archaea</taxon>
        <taxon>Methanobacteriati</taxon>
        <taxon>Methanobacteriota</taxon>
        <taxon>Stenosarchaea group</taxon>
        <taxon>Methanomicrobia</taxon>
        <taxon>Methanomicrobiales</taxon>
        <taxon>Methanocorpusculaceae</taxon>
        <taxon>Methanorbis</taxon>
    </lineage>
</organism>
<protein>
    <recommendedName>
        <fullName evidence="4">CopG family transcriptional regulator</fullName>
    </recommendedName>
</protein>
<evidence type="ECO:0000313" key="3">
    <source>
        <dbReference type="Proteomes" id="UP001283212"/>
    </source>
</evidence>
<dbReference type="InterPro" id="IPR010985">
    <property type="entry name" value="Ribbon_hlx_hlx"/>
</dbReference>
<gene>
    <name evidence="2" type="ORF">McpCs1_00120</name>
</gene>
<dbReference type="Proteomes" id="UP001283212">
    <property type="component" value="Unassembled WGS sequence"/>
</dbReference>
<proteinExistence type="predicted"/>
<comment type="caution">
    <text evidence="2">The sequence shown here is derived from an EMBL/GenBank/DDBJ whole genome shotgun (WGS) entry which is preliminary data.</text>
</comment>
<dbReference type="GO" id="GO:0006355">
    <property type="term" value="P:regulation of DNA-templated transcription"/>
    <property type="evidence" value="ECO:0007669"/>
    <property type="project" value="InterPro"/>
</dbReference>
<dbReference type="Gene3D" id="6.10.10.120">
    <property type="entry name" value="Antitoxin ParD1-like"/>
    <property type="match status" value="1"/>
</dbReference>
<reference evidence="2 3" key="1">
    <citation type="submission" date="2023-06" db="EMBL/GenBank/DDBJ databases">
        <title>Genome sequence of Methancorpusculaceae sp. Cs1.</title>
        <authorList>
            <person name="Protasov E."/>
            <person name="Platt K."/>
            <person name="Poehlein A."/>
            <person name="Daniel R."/>
            <person name="Brune A."/>
        </authorList>
    </citation>
    <scope>NUCLEOTIDE SEQUENCE [LARGE SCALE GENOMIC DNA]</scope>
    <source>
        <strain evidence="2 3">Cs1</strain>
    </source>
</reference>
<keyword evidence="3" id="KW-1185">Reference proteome</keyword>
<evidence type="ECO:0008006" key="4">
    <source>
        <dbReference type="Google" id="ProtNLM"/>
    </source>
</evidence>
<dbReference type="EMBL" id="JAWDKB010000001">
    <property type="protein sequence ID" value="MDV0442670.1"/>
    <property type="molecule type" value="Genomic_DNA"/>
</dbReference>
<evidence type="ECO:0000256" key="1">
    <source>
        <dbReference type="SAM" id="Coils"/>
    </source>
</evidence>
<dbReference type="InterPro" id="IPR038296">
    <property type="entry name" value="ParD_sf"/>
</dbReference>
<name>A0AAE4SCN8_9EURY</name>
<feature type="coiled-coil region" evidence="1">
    <location>
        <begin position="56"/>
        <end position="97"/>
    </location>
</feature>
<keyword evidence="1" id="KW-0175">Coiled coil</keyword>
<dbReference type="SUPFAM" id="SSF47598">
    <property type="entry name" value="Ribbon-helix-helix"/>
    <property type="match status" value="1"/>
</dbReference>
<dbReference type="AlphaFoldDB" id="A0AAE4SCN8"/>
<accession>A0AAE4SCN8</accession>
<evidence type="ECO:0000313" key="2">
    <source>
        <dbReference type="EMBL" id="MDV0442670.1"/>
    </source>
</evidence>